<dbReference type="OrthoDB" id="10021598at2759"/>
<feature type="region of interest" description="Disordered" evidence="1">
    <location>
        <begin position="153"/>
        <end position="181"/>
    </location>
</feature>
<organism evidence="2 4">
    <name type="scientific">Didymodactylos carnosus</name>
    <dbReference type="NCBI Taxonomy" id="1234261"/>
    <lineage>
        <taxon>Eukaryota</taxon>
        <taxon>Metazoa</taxon>
        <taxon>Spiralia</taxon>
        <taxon>Gnathifera</taxon>
        <taxon>Rotifera</taxon>
        <taxon>Eurotatoria</taxon>
        <taxon>Bdelloidea</taxon>
        <taxon>Philodinida</taxon>
        <taxon>Philodinidae</taxon>
        <taxon>Didymodactylos</taxon>
    </lineage>
</organism>
<gene>
    <name evidence="2" type="ORF">GPM918_LOCUS4336</name>
    <name evidence="3" type="ORF">SRO942_LOCUS4337</name>
</gene>
<feature type="compositionally biased region" description="Low complexity" evidence="1">
    <location>
        <begin position="166"/>
        <end position="181"/>
    </location>
</feature>
<keyword evidence="4" id="KW-1185">Reference proteome</keyword>
<comment type="caution">
    <text evidence="2">The sequence shown here is derived from an EMBL/GenBank/DDBJ whole genome shotgun (WGS) entry which is preliminary data.</text>
</comment>
<evidence type="ECO:0000313" key="4">
    <source>
        <dbReference type="Proteomes" id="UP000663829"/>
    </source>
</evidence>
<dbReference type="PANTHER" id="PTHR36696">
    <property type="entry name" value="AGAP012002-PA"/>
    <property type="match status" value="1"/>
</dbReference>
<evidence type="ECO:0000256" key="1">
    <source>
        <dbReference type="SAM" id="MobiDB-lite"/>
    </source>
</evidence>
<protein>
    <submittedName>
        <fullName evidence="2">Uncharacterized protein</fullName>
    </submittedName>
</protein>
<feature type="region of interest" description="Disordered" evidence="1">
    <location>
        <begin position="386"/>
        <end position="414"/>
    </location>
</feature>
<reference evidence="2" key="1">
    <citation type="submission" date="2021-02" db="EMBL/GenBank/DDBJ databases">
        <authorList>
            <person name="Nowell W R."/>
        </authorList>
    </citation>
    <scope>NUCLEOTIDE SEQUENCE</scope>
</reference>
<accession>A0A813U2T4</accession>
<dbReference type="Proteomes" id="UP000663829">
    <property type="component" value="Unassembled WGS sequence"/>
</dbReference>
<feature type="region of interest" description="Disordered" evidence="1">
    <location>
        <begin position="328"/>
        <end position="356"/>
    </location>
</feature>
<evidence type="ECO:0000313" key="3">
    <source>
        <dbReference type="EMBL" id="CAF3603050.1"/>
    </source>
</evidence>
<evidence type="ECO:0000313" key="2">
    <source>
        <dbReference type="EMBL" id="CAF0816891.1"/>
    </source>
</evidence>
<name>A0A813U2T4_9BILA</name>
<feature type="compositionally biased region" description="Polar residues" evidence="1">
    <location>
        <begin position="386"/>
        <end position="412"/>
    </location>
</feature>
<dbReference type="Proteomes" id="UP000681722">
    <property type="component" value="Unassembled WGS sequence"/>
</dbReference>
<dbReference type="EMBL" id="CAJNOQ010000578">
    <property type="protein sequence ID" value="CAF0816891.1"/>
    <property type="molecule type" value="Genomic_DNA"/>
</dbReference>
<sequence>MRIPIITQNFISPHQNGTSDLYGTQPLMLLPQSQQTIFDGQQQNSFNNLFLHDLNRHRTTYIRSYNAYETVKKRQDFVLRKENLKSLYRIEDRLERKKEQHIGQTLHAYEQCFVKVINNNPYSSIIGQRPRTAAPIQLQVQLPVAFDKFHSHHLSHSNPAIKTEQDSNSQQQQRPQTSVSQQAFYRYQKNHRPKFKQSNVIYKTVQSFHDACLQQQQQQKQPVVQHQSKDFLSFTESYLQKFDNNSFPNAKQTSSTIIWQKPCGNERQRPLSAVPSFESVTAVDTKNKKHRQQEQDVTIKVAIQQRTKTPRSSPILDAVENEIQLNDDAHSDEGKKLRQKPFGSKNNNTQSLITNLTTGNDKKSTVITTTDDDIVKEAMFIRNYNEPKTTPTSSVINSQAKSTITVHQKSSPSSSTVIRRRLSVSSSTSKLLKSSTNSQLVETELTVIAKQPEELIVESMQQQSQEQGIKEKKDDDEIGTVHNTKLIKKLPLPNKRTKTSAFDKNSETLNDMVIFEHGLNDKSKNSRDNVDDEENVMMKNDNGITDLLEKIKQGTNPLLLGQTALSQQGCRFELPYDLKQLEKLKPTEYLSRYCRLSSRRQYLFRRIFDKFCNNNYRVEVSNLYNAIMEIHANSFNQDHWNKLLKLIGVREETEVTFDVFAGITALCGRLLYNEQKTSTQDSDDFHKDILERCDFENLHRKLDGLNIPYTIRQLLHAL</sequence>
<dbReference type="EMBL" id="CAJOBC010000578">
    <property type="protein sequence ID" value="CAF3603050.1"/>
    <property type="molecule type" value="Genomic_DNA"/>
</dbReference>
<dbReference type="AlphaFoldDB" id="A0A813U2T4"/>
<dbReference type="PANTHER" id="PTHR36696:SF1">
    <property type="entry name" value="EF-HAND DOMAIN-CONTAINING PROTEIN"/>
    <property type="match status" value="1"/>
</dbReference>
<feature type="compositionally biased region" description="Polar residues" evidence="1">
    <location>
        <begin position="344"/>
        <end position="356"/>
    </location>
</feature>
<proteinExistence type="predicted"/>